<dbReference type="AlphaFoldDB" id="A0A0G0ZBZ5"/>
<feature type="non-terminal residue" evidence="1">
    <location>
        <position position="111"/>
    </location>
</feature>
<organism evidence="1 2">
    <name type="scientific">Candidatus Azambacteria bacterium GW2011_GWA1_42_19</name>
    <dbReference type="NCBI Taxonomy" id="1618609"/>
    <lineage>
        <taxon>Bacteria</taxon>
        <taxon>Candidatus Azamiibacteriota</taxon>
    </lineage>
</organism>
<evidence type="ECO:0000313" key="2">
    <source>
        <dbReference type="Proteomes" id="UP000034951"/>
    </source>
</evidence>
<dbReference type="EMBL" id="LCDE01000005">
    <property type="protein sequence ID" value="KKS46250.1"/>
    <property type="molecule type" value="Genomic_DNA"/>
</dbReference>
<dbReference type="Proteomes" id="UP000034951">
    <property type="component" value="Unassembled WGS sequence"/>
</dbReference>
<sequence>MLSPAGDDILIIMERLGPVQKKILLLFHGIAAIGLSYNPRQQIWILKQIGREWNKINQQALNRAIKSLYESKLIDIKESIDGATKITITQSGKTKSIEFKIDEMNIKKPKI</sequence>
<accession>A0A0G0ZBZ5</accession>
<protein>
    <submittedName>
        <fullName evidence="1">Uncharacterized protein</fullName>
    </submittedName>
</protein>
<proteinExistence type="predicted"/>
<evidence type="ECO:0000313" key="1">
    <source>
        <dbReference type="EMBL" id="KKS46250.1"/>
    </source>
</evidence>
<name>A0A0G0ZBZ5_9BACT</name>
<reference evidence="1 2" key="1">
    <citation type="journal article" date="2015" name="Nature">
        <title>rRNA introns, odd ribosomes, and small enigmatic genomes across a large radiation of phyla.</title>
        <authorList>
            <person name="Brown C.T."/>
            <person name="Hug L.A."/>
            <person name="Thomas B.C."/>
            <person name="Sharon I."/>
            <person name="Castelle C.J."/>
            <person name="Singh A."/>
            <person name="Wilkins M.J."/>
            <person name="Williams K.H."/>
            <person name="Banfield J.F."/>
        </authorList>
    </citation>
    <scope>NUCLEOTIDE SEQUENCE [LARGE SCALE GENOMIC DNA]</scope>
</reference>
<gene>
    <name evidence="1" type="ORF">UV10_C0005G0019</name>
</gene>
<comment type="caution">
    <text evidence="1">The sequence shown here is derived from an EMBL/GenBank/DDBJ whole genome shotgun (WGS) entry which is preliminary data.</text>
</comment>